<sequence>TVQFNSYNELPAEARRLMNIDKQQIPQLRRRGSSNGSFAIVERRGGEGNLAGSDKFV</sequence>
<evidence type="ECO:0000313" key="2">
    <source>
        <dbReference type="EMBL" id="MCD7452085.1"/>
    </source>
</evidence>
<dbReference type="Proteomes" id="UP000823775">
    <property type="component" value="Unassembled WGS sequence"/>
</dbReference>
<organism evidence="2 3">
    <name type="scientific">Datura stramonium</name>
    <name type="common">Jimsonweed</name>
    <name type="synonym">Common thornapple</name>
    <dbReference type="NCBI Taxonomy" id="4076"/>
    <lineage>
        <taxon>Eukaryota</taxon>
        <taxon>Viridiplantae</taxon>
        <taxon>Streptophyta</taxon>
        <taxon>Embryophyta</taxon>
        <taxon>Tracheophyta</taxon>
        <taxon>Spermatophyta</taxon>
        <taxon>Magnoliopsida</taxon>
        <taxon>eudicotyledons</taxon>
        <taxon>Gunneridae</taxon>
        <taxon>Pentapetalae</taxon>
        <taxon>asterids</taxon>
        <taxon>lamiids</taxon>
        <taxon>Solanales</taxon>
        <taxon>Solanaceae</taxon>
        <taxon>Solanoideae</taxon>
        <taxon>Datureae</taxon>
        <taxon>Datura</taxon>
    </lineage>
</organism>
<protein>
    <submittedName>
        <fullName evidence="2">Uncharacterized protein</fullName>
    </submittedName>
</protein>
<feature type="region of interest" description="Disordered" evidence="1">
    <location>
        <begin position="27"/>
        <end position="57"/>
    </location>
</feature>
<gene>
    <name evidence="2" type="ORF">HAX54_014925</name>
</gene>
<evidence type="ECO:0000256" key="1">
    <source>
        <dbReference type="SAM" id="MobiDB-lite"/>
    </source>
</evidence>
<proteinExistence type="predicted"/>
<dbReference type="EMBL" id="JACEIK010000194">
    <property type="protein sequence ID" value="MCD7452085.1"/>
    <property type="molecule type" value="Genomic_DNA"/>
</dbReference>
<keyword evidence="3" id="KW-1185">Reference proteome</keyword>
<reference evidence="2 3" key="1">
    <citation type="journal article" date="2021" name="BMC Genomics">
        <title>Datura genome reveals duplications of psychoactive alkaloid biosynthetic genes and high mutation rate following tissue culture.</title>
        <authorList>
            <person name="Rajewski A."/>
            <person name="Carter-House D."/>
            <person name="Stajich J."/>
            <person name="Litt A."/>
        </authorList>
    </citation>
    <scope>NUCLEOTIDE SEQUENCE [LARGE SCALE GENOMIC DNA]</scope>
    <source>
        <strain evidence="2">AR-01</strain>
    </source>
</reference>
<name>A0ABS8RZ27_DATST</name>
<accession>A0ABS8RZ27</accession>
<evidence type="ECO:0000313" key="3">
    <source>
        <dbReference type="Proteomes" id="UP000823775"/>
    </source>
</evidence>
<feature type="non-terminal residue" evidence="2">
    <location>
        <position position="1"/>
    </location>
</feature>
<comment type="caution">
    <text evidence="2">The sequence shown here is derived from an EMBL/GenBank/DDBJ whole genome shotgun (WGS) entry which is preliminary data.</text>
</comment>